<organism evidence="4">
    <name type="scientific">mine drainage metagenome</name>
    <dbReference type="NCBI Taxonomy" id="410659"/>
    <lineage>
        <taxon>unclassified sequences</taxon>
        <taxon>metagenomes</taxon>
        <taxon>ecological metagenomes</taxon>
    </lineage>
</organism>
<keyword evidence="2" id="KW-0862">Zinc</keyword>
<dbReference type="EMBL" id="MLJW01000194">
    <property type="protein sequence ID" value="OIQ94055.1"/>
    <property type="molecule type" value="Genomic_DNA"/>
</dbReference>
<dbReference type="PANTHER" id="PTHR36150">
    <property type="entry name" value="DNA GYRASE INHIBITOR YACG"/>
    <property type="match status" value="1"/>
</dbReference>
<dbReference type="InterPro" id="IPR013088">
    <property type="entry name" value="Znf_NHR/GATA"/>
</dbReference>
<evidence type="ECO:0000256" key="1">
    <source>
        <dbReference type="ARBA" id="ARBA00022723"/>
    </source>
</evidence>
<dbReference type="Gene3D" id="3.30.50.10">
    <property type="entry name" value="Erythroid Transcription Factor GATA-1, subunit A"/>
    <property type="match status" value="1"/>
</dbReference>
<gene>
    <name evidence="4" type="primary">yacG_7</name>
    <name evidence="4" type="ORF">GALL_239680</name>
</gene>
<accession>A0A1J5RQ14</accession>
<dbReference type="GO" id="GO:0008270">
    <property type="term" value="F:zinc ion binding"/>
    <property type="evidence" value="ECO:0007669"/>
    <property type="project" value="InterPro"/>
</dbReference>
<name>A0A1J5RQ14_9ZZZZ</name>
<evidence type="ECO:0000256" key="3">
    <source>
        <dbReference type="SAM" id="MobiDB-lite"/>
    </source>
</evidence>
<comment type="caution">
    <text evidence="4">The sequence shown here is derived from an EMBL/GenBank/DDBJ whole genome shotgun (WGS) entry which is preliminary data.</text>
</comment>
<protein>
    <submittedName>
        <fullName evidence="4">DNA gyrase inhibitor YacG</fullName>
    </submittedName>
</protein>
<dbReference type="PANTHER" id="PTHR36150:SF1">
    <property type="entry name" value="DNA GYRASE INHIBITOR YACG"/>
    <property type="match status" value="1"/>
</dbReference>
<dbReference type="HAMAP" id="MF_00649">
    <property type="entry name" value="DNA_gyrase_inhibitor_YacG"/>
    <property type="match status" value="1"/>
</dbReference>
<reference evidence="4" key="1">
    <citation type="submission" date="2016-10" db="EMBL/GenBank/DDBJ databases">
        <title>Sequence of Gallionella enrichment culture.</title>
        <authorList>
            <person name="Poehlein A."/>
            <person name="Muehling M."/>
            <person name="Daniel R."/>
        </authorList>
    </citation>
    <scope>NUCLEOTIDE SEQUENCE</scope>
</reference>
<feature type="region of interest" description="Disordered" evidence="3">
    <location>
        <begin position="61"/>
        <end position="85"/>
    </location>
</feature>
<dbReference type="SUPFAM" id="SSF57716">
    <property type="entry name" value="Glucocorticoid receptor-like (DNA-binding domain)"/>
    <property type="match status" value="1"/>
</dbReference>
<proteinExistence type="inferred from homology"/>
<dbReference type="GO" id="GO:0006355">
    <property type="term" value="P:regulation of DNA-templated transcription"/>
    <property type="evidence" value="ECO:0007669"/>
    <property type="project" value="InterPro"/>
</dbReference>
<evidence type="ECO:0000256" key="2">
    <source>
        <dbReference type="ARBA" id="ARBA00022833"/>
    </source>
</evidence>
<dbReference type="AlphaFoldDB" id="A0A1J5RQ14"/>
<dbReference type="InterPro" id="IPR005584">
    <property type="entry name" value="DNA_gyrase_inhibitor_YacG"/>
</dbReference>
<keyword evidence="1" id="KW-0479">Metal-binding</keyword>
<dbReference type="Pfam" id="PF03884">
    <property type="entry name" value="YacG"/>
    <property type="match status" value="1"/>
</dbReference>
<evidence type="ECO:0000313" key="4">
    <source>
        <dbReference type="EMBL" id="OIQ94055.1"/>
    </source>
</evidence>
<sequence>MNLSMSTPTQPDTARIVRCPTCEGPSRYAADNPWRPFCSERCKNMDLGAWASENYRVAAAPPVEDEEAEPAPRPAARPGSSFPTH</sequence>